<sequence>MRTSDVPGYDTRAHAVYECLKRDFVEKQLKSGALNDVVVTLISMSNTATVEINKKTLDDSLIHDLQRLSKRQPKLHGNYIPALDKALEITKADAENTSSLLFLFFSDGAPSDHQFMKCTHGINVFSKINQRNDRRNDRKMERTSRNQAWKCLTQSFRSRILQRGIDIFCFMRRDVRLGQMTYTFS</sequence>
<keyword evidence="2" id="KW-1185">Reference proteome</keyword>
<evidence type="ECO:0000313" key="2">
    <source>
        <dbReference type="Proteomes" id="UP001295423"/>
    </source>
</evidence>
<dbReference type="EMBL" id="CAKOGP040001528">
    <property type="protein sequence ID" value="CAJ1945811.1"/>
    <property type="molecule type" value="Genomic_DNA"/>
</dbReference>
<gene>
    <name evidence="1" type="ORF">CYCCA115_LOCUS9954</name>
</gene>
<name>A0AAD2D0S7_9STRA</name>
<dbReference type="AlphaFoldDB" id="A0AAD2D0S7"/>
<protein>
    <recommendedName>
        <fullName evidence="3">VWFA domain-containing protein</fullName>
    </recommendedName>
</protein>
<comment type="caution">
    <text evidence="1">The sequence shown here is derived from an EMBL/GenBank/DDBJ whole genome shotgun (WGS) entry which is preliminary data.</text>
</comment>
<dbReference type="Proteomes" id="UP001295423">
    <property type="component" value="Unassembled WGS sequence"/>
</dbReference>
<reference evidence="1" key="1">
    <citation type="submission" date="2023-08" db="EMBL/GenBank/DDBJ databases">
        <authorList>
            <person name="Audoor S."/>
            <person name="Bilcke G."/>
        </authorList>
    </citation>
    <scope>NUCLEOTIDE SEQUENCE</scope>
</reference>
<evidence type="ECO:0000313" key="1">
    <source>
        <dbReference type="EMBL" id="CAJ1945811.1"/>
    </source>
</evidence>
<accession>A0AAD2D0S7</accession>
<proteinExistence type="predicted"/>
<organism evidence="1 2">
    <name type="scientific">Cylindrotheca closterium</name>
    <dbReference type="NCBI Taxonomy" id="2856"/>
    <lineage>
        <taxon>Eukaryota</taxon>
        <taxon>Sar</taxon>
        <taxon>Stramenopiles</taxon>
        <taxon>Ochrophyta</taxon>
        <taxon>Bacillariophyta</taxon>
        <taxon>Bacillariophyceae</taxon>
        <taxon>Bacillariophycidae</taxon>
        <taxon>Bacillariales</taxon>
        <taxon>Bacillariaceae</taxon>
        <taxon>Cylindrotheca</taxon>
    </lineage>
</organism>
<evidence type="ECO:0008006" key="3">
    <source>
        <dbReference type="Google" id="ProtNLM"/>
    </source>
</evidence>